<evidence type="ECO:0000256" key="1">
    <source>
        <dbReference type="ARBA" id="ARBA00005278"/>
    </source>
</evidence>
<evidence type="ECO:0000256" key="3">
    <source>
        <dbReference type="SAM" id="Phobius"/>
    </source>
</evidence>
<proteinExistence type="inferred from homology"/>
<feature type="transmembrane region" description="Helical" evidence="3">
    <location>
        <begin position="407"/>
        <end position="435"/>
    </location>
</feature>
<keyword evidence="5" id="KW-1185">Reference proteome</keyword>
<dbReference type="KEGG" id="vgu:HYG85_16365"/>
<dbReference type="RefSeq" id="WP_212690560.1">
    <property type="nucleotide sequence ID" value="NZ_CP058561.1"/>
</dbReference>
<feature type="transmembrane region" description="Helical" evidence="3">
    <location>
        <begin position="286"/>
        <end position="308"/>
    </location>
</feature>
<dbReference type="GO" id="GO:0009847">
    <property type="term" value="P:spore germination"/>
    <property type="evidence" value="ECO:0007669"/>
    <property type="project" value="InterPro"/>
</dbReference>
<evidence type="ECO:0000256" key="2">
    <source>
        <dbReference type="ARBA" id="ARBA00023136"/>
    </source>
</evidence>
<dbReference type="Pfam" id="PF03323">
    <property type="entry name" value="GerA"/>
    <property type="match status" value="1"/>
</dbReference>
<keyword evidence="3" id="KW-1133">Transmembrane helix</keyword>
<name>A0A8J8MCZ4_9FIRM</name>
<dbReference type="AlphaFoldDB" id="A0A8J8MCZ4"/>
<feature type="transmembrane region" description="Helical" evidence="3">
    <location>
        <begin position="378"/>
        <end position="401"/>
    </location>
</feature>
<dbReference type="InterPro" id="IPR004995">
    <property type="entry name" value="Spore_Ger"/>
</dbReference>
<evidence type="ECO:0000313" key="5">
    <source>
        <dbReference type="Proteomes" id="UP000677305"/>
    </source>
</evidence>
<organism evidence="4 5">
    <name type="scientific">Vallitalea guaymasensis</name>
    <dbReference type="NCBI Taxonomy" id="1185412"/>
    <lineage>
        <taxon>Bacteria</taxon>
        <taxon>Bacillati</taxon>
        <taxon>Bacillota</taxon>
        <taxon>Clostridia</taxon>
        <taxon>Lachnospirales</taxon>
        <taxon>Vallitaleaceae</taxon>
        <taxon>Vallitalea</taxon>
    </lineage>
</organism>
<dbReference type="PANTHER" id="PTHR22550">
    <property type="entry name" value="SPORE GERMINATION PROTEIN"/>
    <property type="match status" value="1"/>
</dbReference>
<keyword evidence="3" id="KW-0812">Transmembrane</keyword>
<dbReference type="GO" id="GO:0016020">
    <property type="term" value="C:membrane"/>
    <property type="evidence" value="ECO:0007669"/>
    <property type="project" value="InterPro"/>
</dbReference>
<evidence type="ECO:0000313" key="4">
    <source>
        <dbReference type="EMBL" id="QUH30395.1"/>
    </source>
</evidence>
<sequence length="494" mass="56207">MLSHNINENISKLKKIYNNDKFVQYRELEAKYSPIRYCLISINGMVDNEELTINVVKQLLVSKYPKNIAGDKLIEFVSKKVLTTIDLVTISNVDDIVSNISFGYSLLLVDTCDKAILINSKGFEKRDVTEPDAERVTKGPKEGFTESLLTNTSLVRKKIRNPNLKFEIMVLGNVTKTRICISYMDDIVSRQILKEVKKRLNNIDVDIILESEYVCEYIQDRSISFFNTIGNSERPDVIAAKLLEGKIAIFTDGSPSVLTIPHLFIEQFEVNEDYYSHYFIASFNRVLRIFCFILSTSIPALYIALITYHHQMIPQEIMVSIVSSREGVPFPSIIELILMLITFEILREAGSRLPQNIGQTISIVGALVLGEAAVSARLISAPIVIITALTGITSLALPFILESVIFIKFYLLLFCSFFGLYGYIFGVMSIAIHLMNLKSFGVDYMTFYTDLNKLDIQDTAIRTPWWNIDNGAKNLVNYRIKKLQKKRMKSNERN</sequence>
<accession>A0A8J8MCZ4</accession>
<dbReference type="PIRSF" id="PIRSF005690">
    <property type="entry name" value="GerBA"/>
    <property type="match status" value="1"/>
</dbReference>
<dbReference type="InterPro" id="IPR050768">
    <property type="entry name" value="UPF0353/GerABKA_families"/>
</dbReference>
<dbReference type="PANTHER" id="PTHR22550:SF5">
    <property type="entry name" value="LEUCINE ZIPPER PROTEIN 4"/>
    <property type="match status" value="1"/>
</dbReference>
<reference evidence="4 5" key="1">
    <citation type="submission" date="2020-07" db="EMBL/GenBank/DDBJ databases">
        <title>Vallitalea guaymasensis genome.</title>
        <authorList>
            <person name="Postec A."/>
        </authorList>
    </citation>
    <scope>NUCLEOTIDE SEQUENCE [LARGE SCALE GENOMIC DNA]</scope>
    <source>
        <strain evidence="4 5">Ra1766G1</strain>
    </source>
</reference>
<comment type="similarity">
    <text evidence="1">Belongs to the GerABKA family.</text>
</comment>
<dbReference type="EMBL" id="CP058561">
    <property type="protein sequence ID" value="QUH30395.1"/>
    <property type="molecule type" value="Genomic_DNA"/>
</dbReference>
<dbReference type="Proteomes" id="UP000677305">
    <property type="component" value="Chromosome"/>
</dbReference>
<gene>
    <name evidence="4" type="ORF">HYG85_16365</name>
</gene>
<keyword evidence="2 3" id="KW-0472">Membrane</keyword>
<protein>
    <submittedName>
        <fullName evidence="4">Spore germination protein</fullName>
    </submittedName>
</protein>